<keyword evidence="3" id="KW-1185">Reference proteome</keyword>
<dbReference type="Proteomes" id="UP000031552">
    <property type="component" value="Unassembled WGS sequence"/>
</dbReference>
<proteinExistence type="predicted"/>
<dbReference type="STRING" id="1437425.CSEC_2467"/>
<dbReference type="EMBL" id="CCEJ010000021">
    <property type="protein sequence ID" value="CDR35269.1"/>
    <property type="molecule type" value="Genomic_DNA"/>
</dbReference>
<dbReference type="AlphaFoldDB" id="A0A090D3F0"/>
<protein>
    <recommendedName>
        <fullName evidence="1">Cysteine-rich CPCC domain-containing protein</fullName>
    </recommendedName>
</protein>
<name>A0A090D3F0_9BACT</name>
<evidence type="ECO:0000313" key="3">
    <source>
        <dbReference type="Proteomes" id="UP000031552"/>
    </source>
</evidence>
<evidence type="ECO:0000313" key="2">
    <source>
        <dbReference type="EMBL" id="CDR35269.1"/>
    </source>
</evidence>
<feature type="domain" description="Cysteine-rich CPCC" evidence="1">
    <location>
        <begin position="15"/>
        <end position="89"/>
    </location>
</feature>
<reference evidence="2" key="1">
    <citation type="submission" date="2013-12" db="EMBL/GenBank/DDBJ databases">
        <authorList>
            <person name="Linke B."/>
        </authorList>
    </citation>
    <scope>NUCLEOTIDE SEQUENCE [LARGE SCALE GENOMIC DNA]</scope>
    <source>
        <strain evidence="2">CRIB-18</strain>
    </source>
</reference>
<reference evidence="2" key="2">
    <citation type="submission" date="2014-09" db="EMBL/GenBank/DDBJ databases">
        <title>Criblamydia sequanensis harbors a mega-plasmid encoding arsenite resistance.</title>
        <authorList>
            <person name="Bertelli C."/>
            <person name="Goesmann A."/>
            <person name="Greub G."/>
        </authorList>
    </citation>
    <scope>NUCLEOTIDE SEQUENCE [LARGE SCALE GENOMIC DNA]</scope>
    <source>
        <strain evidence="2">CRIB-18</strain>
    </source>
</reference>
<evidence type="ECO:0000259" key="1">
    <source>
        <dbReference type="Pfam" id="PF14206"/>
    </source>
</evidence>
<gene>
    <name evidence="2" type="ORF">CSEC_2467</name>
</gene>
<accession>A0A090D3F0</accession>
<dbReference type="Pfam" id="PF14206">
    <property type="entry name" value="Cys_rich_CPCC"/>
    <property type="match status" value="1"/>
</dbReference>
<comment type="caution">
    <text evidence="2">The sequence shown here is derived from an EMBL/GenBank/DDBJ whole genome shotgun (WGS) entry which is preliminary data.</text>
</comment>
<dbReference type="InterPro" id="IPR025983">
    <property type="entry name" value="Cys_rich_CPCC"/>
</dbReference>
<sequence length="95" mass="10781">MAKWKLKKKMDQLFACPCCGYLTLSDPPPGTFEICDVCRWEDDDFQFNHPNYEGGANEESLNKAKINFLKFGASSESKIKNAREPLPNEIPPNPD</sequence>
<organism evidence="2 3">
    <name type="scientific">Candidatus Criblamydia sequanensis CRIB-18</name>
    <dbReference type="NCBI Taxonomy" id="1437425"/>
    <lineage>
        <taxon>Bacteria</taxon>
        <taxon>Pseudomonadati</taxon>
        <taxon>Chlamydiota</taxon>
        <taxon>Chlamydiia</taxon>
        <taxon>Parachlamydiales</taxon>
        <taxon>Candidatus Criblamydiaceae</taxon>
        <taxon>Candidatus Criblamydia</taxon>
    </lineage>
</organism>